<dbReference type="STRING" id="1134435.AC731_010970"/>
<gene>
    <name evidence="1" type="ORF">AC731_010970</name>
</gene>
<protein>
    <submittedName>
        <fullName evidence="1">Uncharacterized protein</fullName>
    </submittedName>
</protein>
<accession>A0A127K666</accession>
<evidence type="ECO:0000313" key="1">
    <source>
        <dbReference type="EMBL" id="AMO37419.1"/>
    </source>
</evidence>
<dbReference type="EMBL" id="CP014646">
    <property type="protein sequence ID" value="AMO37419.1"/>
    <property type="molecule type" value="Genomic_DNA"/>
</dbReference>
<name>A0A127K666_9RHOO</name>
<evidence type="ECO:0000313" key="2">
    <source>
        <dbReference type="Proteomes" id="UP000036902"/>
    </source>
</evidence>
<dbReference type="Proteomes" id="UP000036902">
    <property type="component" value="Chromosome"/>
</dbReference>
<dbReference type="AlphaFoldDB" id="A0A127K666"/>
<keyword evidence="2" id="KW-1185">Reference proteome</keyword>
<dbReference type="KEGG" id="thu:AC731_010970"/>
<reference evidence="2" key="1">
    <citation type="submission" date="2016-03" db="EMBL/GenBank/DDBJ databases">
        <authorList>
            <person name="Ma C."/>
            <person name="Zhou S."/>
            <person name="Yang G."/>
        </authorList>
    </citation>
    <scope>NUCLEOTIDE SEQUENCE [LARGE SCALE GENOMIC DNA]</scope>
    <source>
        <strain evidence="2">SgZ-1</strain>
    </source>
</reference>
<sequence length="130" mass="14481">MATKGSTDTIAASLVRRCSRPARVQEHAFATLGTRIPPVPCGVFLLQAAELALRARTVLACARNTPHRPCPRFRVSSAQHNLLSASPLSFGRRKRFRDAYVVFVERRGLSERSEFRSLVRNITYASRAQA</sequence>
<organism evidence="1 2">
    <name type="scientific">Thauera humireducens</name>
    <dbReference type="NCBI Taxonomy" id="1134435"/>
    <lineage>
        <taxon>Bacteria</taxon>
        <taxon>Pseudomonadati</taxon>
        <taxon>Pseudomonadota</taxon>
        <taxon>Betaproteobacteria</taxon>
        <taxon>Rhodocyclales</taxon>
        <taxon>Zoogloeaceae</taxon>
        <taxon>Thauera</taxon>
    </lineage>
</organism>
<proteinExistence type="predicted"/>